<feature type="transmembrane region" description="Helical" evidence="1">
    <location>
        <begin position="43"/>
        <end position="64"/>
    </location>
</feature>
<evidence type="ECO:0000256" key="1">
    <source>
        <dbReference type="SAM" id="Phobius"/>
    </source>
</evidence>
<dbReference type="EMBL" id="BAAANF010000025">
    <property type="protein sequence ID" value="GAA1714336.1"/>
    <property type="molecule type" value="Genomic_DNA"/>
</dbReference>
<protein>
    <submittedName>
        <fullName evidence="2">Uncharacterized protein</fullName>
    </submittedName>
</protein>
<organism evidence="2 3">
    <name type="scientific">Kribbella yunnanensis</name>
    <dbReference type="NCBI Taxonomy" id="190194"/>
    <lineage>
        <taxon>Bacteria</taxon>
        <taxon>Bacillati</taxon>
        <taxon>Actinomycetota</taxon>
        <taxon>Actinomycetes</taxon>
        <taxon>Propionibacteriales</taxon>
        <taxon>Kribbellaceae</taxon>
        <taxon>Kribbella</taxon>
    </lineage>
</organism>
<reference evidence="3" key="1">
    <citation type="journal article" date="2019" name="Int. J. Syst. Evol. Microbiol.">
        <title>The Global Catalogue of Microorganisms (GCM) 10K type strain sequencing project: providing services to taxonomists for standard genome sequencing and annotation.</title>
        <authorList>
            <consortium name="The Broad Institute Genomics Platform"/>
            <consortium name="The Broad Institute Genome Sequencing Center for Infectious Disease"/>
            <person name="Wu L."/>
            <person name="Ma J."/>
        </authorList>
    </citation>
    <scope>NUCLEOTIDE SEQUENCE [LARGE SCALE GENOMIC DNA]</scope>
    <source>
        <strain evidence="3">JCM 14307</strain>
    </source>
</reference>
<keyword evidence="1" id="KW-0472">Membrane</keyword>
<keyword evidence="1" id="KW-1133">Transmembrane helix</keyword>
<evidence type="ECO:0000313" key="3">
    <source>
        <dbReference type="Proteomes" id="UP001500280"/>
    </source>
</evidence>
<evidence type="ECO:0000313" key="2">
    <source>
        <dbReference type="EMBL" id="GAA1714336.1"/>
    </source>
</evidence>
<gene>
    <name evidence="2" type="ORF">GCM10009745_73270</name>
</gene>
<sequence length="450" mass="48171">MTKTELKDRLMASVDEIEAAPDVLDRVRVGGARRLRRRRLTTLAVSTMVVLAVGGVTLTGPSLYHQLTDAPVAGVPVQNDPYGFLMKGHTRGDLAGDQNYLDQALAAWEKSHRNSGNRDRGIFDRMQGEPQVFWAGKTPGGRVAIIGQYSDLRHHDNIQLDREGVHTLVGFVADGTDGKPAVVADTYPAPGVSLTTGFVTRNTLVVLDTGKKVGWSPAREYDDSNGSSSRKYTQVQFKNGVGVVKLPENTDAKKLALHTLPAQGPSDLAIANGGVNTMGNSTPDDRLWSSDIPNDGLWPMSAGAEQLAGDARDTFTNTVGAAADPEHYMFSASLWIGYGVTANGSSVYLGEQQIDTDASRVYAVLQRAKGKAQIIGGGEPNRGATLPVQIRLPDNQGWAVAAKDATLSYRYGEGAWSATSKHALLIPHGEDVEVKVETGTRTEIVVVTPS</sequence>
<name>A0ABP4V1I3_9ACTN</name>
<keyword evidence="3" id="KW-1185">Reference proteome</keyword>
<comment type="caution">
    <text evidence="2">The sequence shown here is derived from an EMBL/GenBank/DDBJ whole genome shotgun (WGS) entry which is preliminary data.</text>
</comment>
<accession>A0ABP4V1I3</accession>
<dbReference type="Proteomes" id="UP001500280">
    <property type="component" value="Unassembled WGS sequence"/>
</dbReference>
<keyword evidence="1" id="KW-0812">Transmembrane</keyword>
<dbReference type="RefSeq" id="WP_344162953.1">
    <property type="nucleotide sequence ID" value="NZ_BAAANF010000025.1"/>
</dbReference>
<proteinExistence type="predicted"/>